<sequence>MSSDQTWKDKYFQELESAEQREEHWKAERNILERMLVRTSLASAGQTPELDRLLDLIRSDLRKGKVEVDSWRQLQEQIDHQIALLDEMPAAAASHSHKPSVAMVEGESAVSEKASETGPLEPAPGIEDQSQRLRIARRVGHLLGQLLSQVSLDSSAESRARNLQKALLSSGNWDELRDGLNQVADLIVAAVTRSQREFEAFLKRLDERLESLQEHFFQQSSAQSSRQAAAETLDRNIRDEIEQVGRHIEAGGDLNELKQSVTSHLESIGQAVGRFRVEETEREKVLSEQLAAMQEKMAAMEAHSEQMQGQVKKERARAITDLLTQLPNREAWQERLSFEFNRWRRYQYPLTIGVLDIDLFKRVNDSYGHKAGDRVLQLVAREIKKRLRETDFVARFGGEEFALLFPETHAEDARAVLDKLRAHVSALPFHFGGEPVTITFSSGLAAFNPDDTEESVFDRADKALYVAKDNGRNCIKIG</sequence>
<organism evidence="5 6">
    <name type="scientific">Marinobacter salexigens</name>
    <dbReference type="NCBI Taxonomy" id="1925763"/>
    <lineage>
        <taxon>Bacteria</taxon>
        <taxon>Pseudomonadati</taxon>
        <taxon>Pseudomonadota</taxon>
        <taxon>Gammaproteobacteria</taxon>
        <taxon>Pseudomonadales</taxon>
        <taxon>Marinobacteraceae</taxon>
        <taxon>Marinobacter</taxon>
    </lineage>
</organism>
<keyword evidence="6" id="KW-1185">Reference proteome</keyword>
<proteinExistence type="predicted"/>
<evidence type="ECO:0000256" key="3">
    <source>
        <dbReference type="SAM" id="MobiDB-lite"/>
    </source>
</evidence>
<dbReference type="NCBIfam" id="TIGR00254">
    <property type="entry name" value="GGDEF"/>
    <property type="match status" value="1"/>
</dbReference>
<dbReference type="RefSeq" id="WP_216006429.1">
    <property type="nucleotide sequence ID" value="NZ_JAHKPV010000001.1"/>
</dbReference>
<dbReference type="Proteomes" id="UP000753376">
    <property type="component" value="Unassembled WGS sequence"/>
</dbReference>
<reference evidence="5 6" key="1">
    <citation type="submission" date="2021-05" db="EMBL/GenBank/DDBJ databases">
        <title>Draft genomes of bacteria isolated from model marine particles.</title>
        <authorList>
            <person name="Datta M.S."/>
            <person name="Schwartzman J.A."/>
            <person name="Enke T.N."/>
            <person name="Saavedra J."/>
            <person name="Cermak N."/>
            <person name="Cordero O.X."/>
        </authorList>
    </citation>
    <scope>NUCLEOTIDE SEQUENCE [LARGE SCALE GENOMIC DNA]</scope>
    <source>
        <strain evidence="5 6">D2M19</strain>
    </source>
</reference>
<dbReference type="PROSITE" id="PS50887">
    <property type="entry name" value="GGDEF"/>
    <property type="match status" value="1"/>
</dbReference>
<dbReference type="CDD" id="cd01949">
    <property type="entry name" value="GGDEF"/>
    <property type="match status" value="1"/>
</dbReference>
<dbReference type="PANTHER" id="PTHR45138">
    <property type="entry name" value="REGULATORY COMPONENTS OF SENSORY TRANSDUCTION SYSTEM"/>
    <property type="match status" value="1"/>
</dbReference>
<dbReference type="PANTHER" id="PTHR45138:SF9">
    <property type="entry name" value="DIGUANYLATE CYCLASE DGCM-RELATED"/>
    <property type="match status" value="1"/>
</dbReference>
<feature type="domain" description="GGDEF" evidence="4">
    <location>
        <begin position="348"/>
        <end position="478"/>
    </location>
</feature>
<dbReference type="GO" id="GO:0052621">
    <property type="term" value="F:diguanylate cyclase activity"/>
    <property type="evidence" value="ECO:0007669"/>
    <property type="project" value="UniProtKB-EC"/>
</dbReference>
<feature type="coiled-coil region" evidence="2">
    <location>
        <begin position="8"/>
        <end position="35"/>
    </location>
</feature>
<evidence type="ECO:0000256" key="1">
    <source>
        <dbReference type="ARBA" id="ARBA00012528"/>
    </source>
</evidence>
<gene>
    <name evidence="5" type="ORF">KO508_00645</name>
</gene>
<feature type="coiled-coil region" evidence="2">
    <location>
        <begin position="283"/>
        <end position="310"/>
    </location>
</feature>
<keyword evidence="5" id="KW-0808">Transferase</keyword>
<dbReference type="SMART" id="SM00267">
    <property type="entry name" value="GGDEF"/>
    <property type="match status" value="1"/>
</dbReference>
<evidence type="ECO:0000256" key="2">
    <source>
        <dbReference type="SAM" id="Coils"/>
    </source>
</evidence>
<dbReference type="InterPro" id="IPR000160">
    <property type="entry name" value="GGDEF_dom"/>
</dbReference>
<comment type="caution">
    <text evidence="5">The sequence shown here is derived from an EMBL/GenBank/DDBJ whole genome shotgun (WGS) entry which is preliminary data.</text>
</comment>
<evidence type="ECO:0000313" key="5">
    <source>
        <dbReference type="EMBL" id="MBU2872500.1"/>
    </source>
</evidence>
<accession>A0ABS6A4A3</accession>
<name>A0ABS6A4A3_9GAMM</name>
<feature type="region of interest" description="Disordered" evidence="3">
    <location>
        <begin position="91"/>
        <end position="126"/>
    </location>
</feature>
<evidence type="ECO:0000259" key="4">
    <source>
        <dbReference type="PROSITE" id="PS50887"/>
    </source>
</evidence>
<dbReference type="Pfam" id="PF00990">
    <property type="entry name" value="GGDEF"/>
    <property type="match status" value="1"/>
</dbReference>
<keyword evidence="5" id="KW-0548">Nucleotidyltransferase</keyword>
<evidence type="ECO:0000313" key="6">
    <source>
        <dbReference type="Proteomes" id="UP000753376"/>
    </source>
</evidence>
<dbReference type="EC" id="2.7.7.65" evidence="1"/>
<protein>
    <recommendedName>
        <fullName evidence="1">diguanylate cyclase</fullName>
        <ecNumber evidence="1">2.7.7.65</ecNumber>
    </recommendedName>
</protein>
<dbReference type="InterPro" id="IPR048516">
    <property type="entry name" value="DGCcoil"/>
</dbReference>
<keyword evidence="2" id="KW-0175">Coiled coil</keyword>
<dbReference type="InterPro" id="IPR050469">
    <property type="entry name" value="Diguanylate_Cyclase"/>
</dbReference>
<dbReference type="EMBL" id="JAHKPV010000001">
    <property type="protein sequence ID" value="MBU2872500.1"/>
    <property type="molecule type" value="Genomic_DNA"/>
</dbReference>
<dbReference type="Pfam" id="PF20975">
    <property type="entry name" value="DGCcoil"/>
    <property type="match status" value="2"/>
</dbReference>